<dbReference type="AlphaFoldDB" id="A0A445MDX1"/>
<sequence>MVWGCYRGCIGATMVGLKRVMTAKSAIRLAVVGTTIDNGGVAEAVAKVKERRDAKNVALIPYDRTLQDSNTVLTSVGG</sequence>
<name>A0A445MDX1_ENSVE</name>
<accession>A0A445MDX1</accession>
<dbReference type="Proteomes" id="UP000290560">
    <property type="component" value="Unassembled WGS sequence"/>
</dbReference>
<protein>
    <submittedName>
        <fullName evidence="1">Uncharacterized protein</fullName>
    </submittedName>
</protein>
<gene>
    <name evidence="1" type="ORF">BHM03_00013544</name>
</gene>
<proteinExistence type="predicted"/>
<dbReference type="EMBL" id="KV875688">
    <property type="protein sequence ID" value="RZR72447.1"/>
    <property type="molecule type" value="Genomic_DNA"/>
</dbReference>
<organism evidence="1">
    <name type="scientific">Ensete ventricosum</name>
    <name type="common">Abyssinian banana</name>
    <name type="synonym">Musa ensete</name>
    <dbReference type="NCBI Taxonomy" id="4639"/>
    <lineage>
        <taxon>Eukaryota</taxon>
        <taxon>Viridiplantae</taxon>
        <taxon>Streptophyta</taxon>
        <taxon>Embryophyta</taxon>
        <taxon>Tracheophyta</taxon>
        <taxon>Spermatophyta</taxon>
        <taxon>Magnoliopsida</taxon>
        <taxon>Liliopsida</taxon>
        <taxon>Zingiberales</taxon>
        <taxon>Musaceae</taxon>
        <taxon>Ensete</taxon>
    </lineage>
</organism>
<evidence type="ECO:0000313" key="1">
    <source>
        <dbReference type="EMBL" id="RZR72447.1"/>
    </source>
</evidence>
<reference evidence="1" key="1">
    <citation type="journal article" date="2018" name="Data Brief">
        <title>Genome sequence data from 17 accessions of Ensete ventricosum, a staple food crop for millions in Ethiopia.</title>
        <authorList>
            <person name="Yemataw Z."/>
            <person name="Muzemil S."/>
            <person name="Ambachew D."/>
            <person name="Tripathi L."/>
            <person name="Tesfaye K."/>
            <person name="Chala A."/>
            <person name="Farbos A."/>
            <person name="O'Neill P."/>
            <person name="Moore K."/>
            <person name="Grant M."/>
            <person name="Studholme D.J."/>
        </authorList>
    </citation>
    <scope>NUCLEOTIDE SEQUENCE [LARGE SCALE GENOMIC DNA]</scope>
    <source>
        <tissue evidence="1">Leaf</tissue>
    </source>
</reference>